<evidence type="ECO:0000313" key="1">
    <source>
        <dbReference type="EMBL" id="CAG8556811.1"/>
    </source>
</evidence>
<keyword evidence="2" id="KW-1185">Reference proteome</keyword>
<proteinExistence type="predicted"/>
<protein>
    <submittedName>
        <fullName evidence="1">6182_t:CDS:1</fullName>
    </submittedName>
</protein>
<sequence>MEQIIHRLIVPENRHLLLRLVLLAPCTYNSSEQLVYVKLSSLNKAAAAQERGTSEGATDLRKLNNELNSNKDCVYASRHSSYVLLYNSQAFLVPRVMDSDCVLVGN</sequence>
<accession>A0ACA9M0F5</accession>
<evidence type="ECO:0000313" key="2">
    <source>
        <dbReference type="Proteomes" id="UP000789525"/>
    </source>
</evidence>
<reference evidence="1" key="1">
    <citation type="submission" date="2021-06" db="EMBL/GenBank/DDBJ databases">
        <authorList>
            <person name="Kallberg Y."/>
            <person name="Tangrot J."/>
            <person name="Rosling A."/>
        </authorList>
    </citation>
    <scope>NUCLEOTIDE SEQUENCE</scope>
    <source>
        <strain evidence="1">CL356</strain>
    </source>
</reference>
<organism evidence="1 2">
    <name type="scientific">Acaulospora colombiana</name>
    <dbReference type="NCBI Taxonomy" id="27376"/>
    <lineage>
        <taxon>Eukaryota</taxon>
        <taxon>Fungi</taxon>
        <taxon>Fungi incertae sedis</taxon>
        <taxon>Mucoromycota</taxon>
        <taxon>Glomeromycotina</taxon>
        <taxon>Glomeromycetes</taxon>
        <taxon>Diversisporales</taxon>
        <taxon>Acaulosporaceae</taxon>
        <taxon>Acaulospora</taxon>
    </lineage>
</organism>
<gene>
    <name evidence="1" type="ORF">ACOLOM_LOCUS5076</name>
</gene>
<name>A0ACA9M0F5_9GLOM</name>
<comment type="caution">
    <text evidence="1">The sequence shown here is derived from an EMBL/GenBank/DDBJ whole genome shotgun (WGS) entry which is preliminary data.</text>
</comment>
<feature type="non-terminal residue" evidence="1">
    <location>
        <position position="106"/>
    </location>
</feature>
<dbReference type="Proteomes" id="UP000789525">
    <property type="component" value="Unassembled WGS sequence"/>
</dbReference>
<dbReference type="EMBL" id="CAJVPT010008913">
    <property type="protein sequence ID" value="CAG8556811.1"/>
    <property type="molecule type" value="Genomic_DNA"/>
</dbReference>